<feature type="region of interest" description="Disordered" evidence="1">
    <location>
        <begin position="244"/>
        <end position="328"/>
    </location>
</feature>
<reference evidence="2 3" key="1">
    <citation type="submission" date="2015-10" db="EMBL/GenBank/DDBJ databases">
        <title>Draft genome sequence of Streptomyces canus DSM 40017, type strain for the species Streptomyces canus.</title>
        <authorList>
            <person name="Ruckert C."/>
            <person name="Winkler A."/>
            <person name="Kalinowski J."/>
            <person name="Kampfer P."/>
            <person name="Glaeser S."/>
        </authorList>
    </citation>
    <scope>NUCLEOTIDE SEQUENCE [LARGE SCALE GENOMIC DNA]</scope>
    <source>
        <strain evidence="2 3">DSM 40017</strain>
    </source>
</reference>
<gene>
    <name evidence="2" type="ORF">AQJ46_17395</name>
</gene>
<dbReference type="STRING" id="58343.AQJ46_17395"/>
<sequence>MAPAPEDSKYLARWSYDTIAKGRLTSAIRYVGGKAGNAYALTNAKYDKLYRVLNEQYTISKPEGELAGANGVWTITNAYNLDGTLQKRTIPAMGGLGQEVLKYGYTEQRMPDTLEGLTGIVQNTDYLPAGEQIRTTLGVSSSADWTEINRSYETGTKRLARQSVVSETHTGTDADVCYRYDPAGNPVEIEDKATSPTDRQCFTYDGHRRLKSAMVDHGRLRHRARPGECGRAGQVLAVVRLGQRGQPQDGDRPPHRRHHVVRLQDGRPAPPARPCLHRDQEGGRHGRCPRRIPLRRLGQHRHPHHRRQDPGPRLLRRRQPGKVTEADRTTTEFLNDADGNRLIRRDAAGTTLYLGETELRLDKAGGKVAATRYYTHGGQSVAVRTTAGLSWMAADPRAEGSFKDFLAGSGHNLLSGWEAMAELTPSCWFQDRGAPTDMFDEFVEGKGVDKDSQAYDSGDDAAEVAGWLTGIGGLAKTLMKKLVKKGEKKADDLHAYYVLAGETPVLVHNSEGCPGGVDDVWHEGTFENPADSFEYHWKKHGEPLNIMPEKYL</sequence>
<evidence type="ECO:0000313" key="2">
    <source>
        <dbReference type="EMBL" id="KUN70147.1"/>
    </source>
</evidence>
<dbReference type="EMBL" id="LMWU01000017">
    <property type="protein sequence ID" value="KUN70147.1"/>
    <property type="molecule type" value="Genomic_DNA"/>
</dbReference>
<evidence type="ECO:0000256" key="1">
    <source>
        <dbReference type="SAM" id="MobiDB-lite"/>
    </source>
</evidence>
<name>A0A101SA77_9ACTN</name>
<dbReference type="AlphaFoldDB" id="A0A101SA77"/>
<dbReference type="RefSeq" id="WP_059206465.1">
    <property type="nucleotide sequence ID" value="NZ_KQ948660.1"/>
</dbReference>
<evidence type="ECO:0000313" key="3">
    <source>
        <dbReference type="Proteomes" id="UP000053669"/>
    </source>
</evidence>
<organism evidence="2 3">
    <name type="scientific">Streptomyces canus</name>
    <dbReference type="NCBI Taxonomy" id="58343"/>
    <lineage>
        <taxon>Bacteria</taxon>
        <taxon>Bacillati</taxon>
        <taxon>Actinomycetota</taxon>
        <taxon>Actinomycetes</taxon>
        <taxon>Kitasatosporales</taxon>
        <taxon>Streptomycetaceae</taxon>
        <taxon>Streptomyces</taxon>
        <taxon>Streptomyces aurantiacus group</taxon>
    </lineage>
</organism>
<proteinExistence type="predicted"/>
<comment type="caution">
    <text evidence="2">The sequence shown here is derived from an EMBL/GenBank/DDBJ whole genome shotgun (WGS) entry which is preliminary data.</text>
</comment>
<protein>
    <submittedName>
        <fullName evidence="2">Uncharacterized protein</fullName>
    </submittedName>
</protein>
<feature type="compositionally biased region" description="Basic residues" evidence="1">
    <location>
        <begin position="285"/>
        <end position="307"/>
    </location>
</feature>
<dbReference type="Proteomes" id="UP000053669">
    <property type="component" value="Unassembled WGS sequence"/>
</dbReference>
<accession>A0A101SA77</accession>